<dbReference type="EMBL" id="CARXXK010000002">
    <property type="protein sequence ID" value="CAI6354440.1"/>
    <property type="molecule type" value="Genomic_DNA"/>
</dbReference>
<evidence type="ECO:0000313" key="3">
    <source>
        <dbReference type="Proteomes" id="UP001160148"/>
    </source>
</evidence>
<dbReference type="Proteomes" id="UP001160148">
    <property type="component" value="Unassembled WGS sequence"/>
</dbReference>
<evidence type="ECO:0000256" key="1">
    <source>
        <dbReference type="SAM" id="MobiDB-lite"/>
    </source>
</evidence>
<reference evidence="2 3" key="1">
    <citation type="submission" date="2023-01" db="EMBL/GenBank/DDBJ databases">
        <authorList>
            <person name="Whitehead M."/>
        </authorList>
    </citation>
    <scope>NUCLEOTIDE SEQUENCE [LARGE SCALE GENOMIC DNA]</scope>
</reference>
<protein>
    <submittedName>
        <fullName evidence="2">Uncharacterized protein</fullName>
    </submittedName>
</protein>
<organism evidence="2 3">
    <name type="scientific">Macrosiphum euphorbiae</name>
    <name type="common">potato aphid</name>
    <dbReference type="NCBI Taxonomy" id="13131"/>
    <lineage>
        <taxon>Eukaryota</taxon>
        <taxon>Metazoa</taxon>
        <taxon>Ecdysozoa</taxon>
        <taxon>Arthropoda</taxon>
        <taxon>Hexapoda</taxon>
        <taxon>Insecta</taxon>
        <taxon>Pterygota</taxon>
        <taxon>Neoptera</taxon>
        <taxon>Paraneoptera</taxon>
        <taxon>Hemiptera</taxon>
        <taxon>Sternorrhyncha</taxon>
        <taxon>Aphidomorpha</taxon>
        <taxon>Aphidoidea</taxon>
        <taxon>Aphididae</taxon>
        <taxon>Macrosiphini</taxon>
        <taxon>Macrosiphum</taxon>
    </lineage>
</organism>
<feature type="compositionally biased region" description="Polar residues" evidence="1">
    <location>
        <begin position="23"/>
        <end position="33"/>
    </location>
</feature>
<keyword evidence="3" id="KW-1185">Reference proteome</keyword>
<accession>A0AAV0WEX4</accession>
<name>A0AAV0WEX4_9HEMI</name>
<gene>
    <name evidence="2" type="ORF">MEUPH1_LOCUS10443</name>
</gene>
<sequence length="85" mass="9047">MWDIALQEDDDFLASVPGTGDQQVLAQEQTKSSAAAPEVAPLEDDSEVTFDANKVTLQVPDRLFGPSFTAVNGISQAIGNVIQVQ</sequence>
<proteinExistence type="predicted"/>
<evidence type="ECO:0000313" key="2">
    <source>
        <dbReference type="EMBL" id="CAI6354440.1"/>
    </source>
</evidence>
<feature type="region of interest" description="Disordered" evidence="1">
    <location>
        <begin position="23"/>
        <end position="46"/>
    </location>
</feature>
<dbReference type="AlphaFoldDB" id="A0AAV0WEX4"/>
<comment type="caution">
    <text evidence="2">The sequence shown here is derived from an EMBL/GenBank/DDBJ whole genome shotgun (WGS) entry which is preliminary data.</text>
</comment>